<dbReference type="Proteomes" id="UP000789525">
    <property type="component" value="Unassembled WGS sequence"/>
</dbReference>
<accession>A0ACA9R256</accession>
<feature type="non-terminal residue" evidence="1">
    <location>
        <position position="1"/>
    </location>
</feature>
<dbReference type="EMBL" id="CAJVPT010066384">
    <property type="protein sequence ID" value="CAG8773335.1"/>
    <property type="molecule type" value="Genomic_DNA"/>
</dbReference>
<reference evidence="1" key="1">
    <citation type="submission" date="2021-06" db="EMBL/GenBank/DDBJ databases">
        <authorList>
            <person name="Kallberg Y."/>
            <person name="Tangrot J."/>
            <person name="Rosling A."/>
        </authorList>
    </citation>
    <scope>NUCLEOTIDE SEQUENCE</scope>
    <source>
        <strain evidence="1">CL356</strain>
    </source>
</reference>
<name>A0ACA9R256_9GLOM</name>
<protein>
    <submittedName>
        <fullName evidence="1">12564_t:CDS:1</fullName>
    </submittedName>
</protein>
<comment type="caution">
    <text evidence="1">The sequence shown here is derived from an EMBL/GenBank/DDBJ whole genome shotgun (WGS) entry which is preliminary data.</text>
</comment>
<organism evidence="1 2">
    <name type="scientific">Acaulospora colombiana</name>
    <dbReference type="NCBI Taxonomy" id="27376"/>
    <lineage>
        <taxon>Eukaryota</taxon>
        <taxon>Fungi</taxon>
        <taxon>Fungi incertae sedis</taxon>
        <taxon>Mucoromycota</taxon>
        <taxon>Glomeromycotina</taxon>
        <taxon>Glomeromycetes</taxon>
        <taxon>Diversisporales</taxon>
        <taxon>Acaulosporaceae</taxon>
        <taxon>Acaulospora</taxon>
    </lineage>
</organism>
<evidence type="ECO:0000313" key="1">
    <source>
        <dbReference type="EMBL" id="CAG8773335.1"/>
    </source>
</evidence>
<sequence length="152" mass="16892">ALPPTSIFSQQKAHTIASKLTRIDSYYVGIGPGVEGTRVQSIKKKTNLISAHPNPNLPAVFLPCLTPARQFLETVIIASSEDPKSEDLQDLIWMKDNLRMDIMSDPTTLKKTWEEGRVGKLIDTWPVLKEVFVDLGLVIVNEDFSLRSAVST</sequence>
<proteinExistence type="predicted"/>
<feature type="non-terminal residue" evidence="1">
    <location>
        <position position="152"/>
    </location>
</feature>
<gene>
    <name evidence="1" type="ORF">ACOLOM_LOCUS13938</name>
</gene>
<keyword evidence="2" id="KW-1185">Reference proteome</keyword>
<evidence type="ECO:0000313" key="2">
    <source>
        <dbReference type="Proteomes" id="UP000789525"/>
    </source>
</evidence>